<feature type="domain" description="HTH luxR-type" evidence="2">
    <location>
        <begin position="97"/>
        <end position="157"/>
    </location>
</feature>
<keyword evidence="1" id="KW-0238">DNA-binding</keyword>
<accession>A0A6M2B8I3</accession>
<reference evidence="3 4" key="1">
    <citation type="submission" date="2020-01" db="EMBL/GenBank/DDBJ databases">
        <authorList>
            <person name="Lee S.D."/>
        </authorList>
    </citation>
    <scope>NUCLEOTIDE SEQUENCE [LARGE SCALE GENOMIC DNA]</scope>
    <source>
        <strain evidence="3 4">Lac-M11</strain>
    </source>
</reference>
<dbReference type="InterPro" id="IPR036388">
    <property type="entry name" value="WH-like_DNA-bd_sf"/>
</dbReference>
<dbReference type="SUPFAM" id="SSF46894">
    <property type="entry name" value="C-terminal effector domain of the bipartite response regulators"/>
    <property type="match status" value="1"/>
</dbReference>
<proteinExistence type="predicted"/>
<dbReference type="CDD" id="cd06170">
    <property type="entry name" value="LuxR_C_like"/>
    <property type="match status" value="1"/>
</dbReference>
<evidence type="ECO:0000259" key="2">
    <source>
        <dbReference type="PROSITE" id="PS50043"/>
    </source>
</evidence>
<name>A0A6M2B8I3_9GAMM</name>
<protein>
    <submittedName>
        <fullName evidence="3">Helix-turn-helix transcriptional regulator</fullName>
    </submittedName>
</protein>
<evidence type="ECO:0000313" key="3">
    <source>
        <dbReference type="EMBL" id="NGX88537.1"/>
    </source>
</evidence>
<reference evidence="3 4" key="2">
    <citation type="submission" date="2020-03" db="EMBL/GenBank/DDBJ databases">
        <title>Rahnella aceri sp. nov., isoated from traditional Jeju Makgeolli.</title>
        <authorList>
            <person name="Kim I.S."/>
            <person name="Jeon D."/>
        </authorList>
    </citation>
    <scope>NUCLEOTIDE SEQUENCE [LARGE SCALE GENOMIC DNA]</scope>
    <source>
        <strain evidence="3 4">Lac-M11</strain>
    </source>
</reference>
<organism evidence="3 4">
    <name type="scientific">Rahnella contaminans</name>
    <dbReference type="NCBI Taxonomy" id="2703882"/>
    <lineage>
        <taxon>Bacteria</taxon>
        <taxon>Pseudomonadati</taxon>
        <taxon>Pseudomonadota</taxon>
        <taxon>Gammaproteobacteria</taxon>
        <taxon>Enterobacterales</taxon>
        <taxon>Yersiniaceae</taxon>
        <taxon>Rahnella</taxon>
    </lineage>
</organism>
<dbReference type="InterPro" id="IPR016032">
    <property type="entry name" value="Sig_transdc_resp-reg_C-effctor"/>
</dbReference>
<dbReference type="Proteomes" id="UP000476696">
    <property type="component" value="Unassembled WGS sequence"/>
</dbReference>
<dbReference type="EMBL" id="JAADJS010000003">
    <property type="protein sequence ID" value="NGX88537.1"/>
    <property type="molecule type" value="Genomic_DNA"/>
</dbReference>
<evidence type="ECO:0000256" key="1">
    <source>
        <dbReference type="ARBA" id="ARBA00023125"/>
    </source>
</evidence>
<dbReference type="SMART" id="SM00421">
    <property type="entry name" value="HTH_LUXR"/>
    <property type="match status" value="1"/>
</dbReference>
<dbReference type="PRINTS" id="PR00038">
    <property type="entry name" value="HTHLUXR"/>
</dbReference>
<keyword evidence="4" id="KW-1185">Reference proteome</keyword>
<dbReference type="AlphaFoldDB" id="A0A6M2B8I3"/>
<sequence>MRQRIGDEYIHLHSDNIFSFLKGKVPGSEDIFIIASECLSLNLMVLLYLKNFMAKLLVTENKTNRALYHYLPSAVIKSNATAVDILTMINLDEIKHRHSMFDKITERERVILLYTLKGISVRSIKSVMKISIKTIYSHRKNGLSKLGVRSLMDLLPE</sequence>
<dbReference type="GO" id="GO:0006355">
    <property type="term" value="P:regulation of DNA-templated transcription"/>
    <property type="evidence" value="ECO:0007669"/>
    <property type="project" value="InterPro"/>
</dbReference>
<dbReference type="Gene3D" id="1.10.10.10">
    <property type="entry name" value="Winged helix-like DNA-binding domain superfamily/Winged helix DNA-binding domain"/>
    <property type="match status" value="1"/>
</dbReference>
<dbReference type="InterPro" id="IPR000792">
    <property type="entry name" value="Tscrpt_reg_LuxR_C"/>
</dbReference>
<evidence type="ECO:0000313" key="4">
    <source>
        <dbReference type="Proteomes" id="UP000476696"/>
    </source>
</evidence>
<gene>
    <name evidence="3" type="ORF">GW579_15775</name>
</gene>
<dbReference type="RefSeq" id="WP_165060046.1">
    <property type="nucleotide sequence ID" value="NZ_JAADJS010000003.1"/>
</dbReference>
<comment type="caution">
    <text evidence="3">The sequence shown here is derived from an EMBL/GenBank/DDBJ whole genome shotgun (WGS) entry which is preliminary data.</text>
</comment>
<dbReference type="Pfam" id="PF00196">
    <property type="entry name" value="GerE"/>
    <property type="match status" value="1"/>
</dbReference>
<dbReference type="GO" id="GO:0003677">
    <property type="term" value="F:DNA binding"/>
    <property type="evidence" value="ECO:0007669"/>
    <property type="project" value="UniProtKB-KW"/>
</dbReference>
<dbReference type="PROSITE" id="PS50043">
    <property type="entry name" value="HTH_LUXR_2"/>
    <property type="match status" value="1"/>
</dbReference>